<dbReference type="Gene3D" id="3.90.1170.50">
    <property type="entry name" value="Aldehyde oxidase/xanthine dehydrogenase, a/b hammerhead"/>
    <property type="match status" value="1"/>
</dbReference>
<dbReference type="InterPro" id="IPR008274">
    <property type="entry name" value="AldOxase/xan_DH_MoCoBD1"/>
</dbReference>
<feature type="domain" description="Aldehyde oxidase/xanthine dehydrogenase a/b hammerhead" evidence="2">
    <location>
        <begin position="203"/>
        <end position="281"/>
    </location>
</feature>
<evidence type="ECO:0000313" key="3">
    <source>
        <dbReference type="EMBL" id="HGT46408.1"/>
    </source>
</evidence>
<comment type="caution">
    <text evidence="3">The sequence shown here is derived from an EMBL/GenBank/DDBJ whole genome shotgun (WGS) entry which is preliminary data.</text>
</comment>
<dbReference type="InterPro" id="IPR052516">
    <property type="entry name" value="N-heterocyclic_Hydroxylase"/>
</dbReference>
<keyword evidence="1" id="KW-1133">Transmembrane helix</keyword>
<dbReference type="Pfam" id="PF02738">
    <property type="entry name" value="MoCoBD_1"/>
    <property type="match status" value="1"/>
</dbReference>
<name>A0A832DE10_9BACT</name>
<evidence type="ECO:0000256" key="1">
    <source>
        <dbReference type="SAM" id="Phobius"/>
    </source>
</evidence>
<organism evidence="3">
    <name type="scientific">Ignavibacterium album</name>
    <dbReference type="NCBI Taxonomy" id="591197"/>
    <lineage>
        <taxon>Bacteria</taxon>
        <taxon>Pseudomonadati</taxon>
        <taxon>Ignavibacteriota</taxon>
        <taxon>Ignavibacteria</taxon>
        <taxon>Ignavibacteriales</taxon>
        <taxon>Ignavibacteriaceae</taxon>
        <taxon>Ignavibacterium</taxon>
    </lineage>
</organism>
<dbReference type="PIRSF" id="PIRSF036389">
    <property type="entry name" value="IOR_B"/>
    <property type="match status" value="1"/>
</dbReference>
<dbReference type="InterPro" id="IPR012368">
    <property type="entry name" value="OxRdtase_Mopterin-bd_su_IorB"/>
</dbReference>
<proteinExistence type="predicted"/>
<sequence>MKKKHTRREFIKVVSVSGGGFILATYIPFNNLLAKAGDDPKIFSPSVYLKIDSNGLVTVIVHRSEMGQGVKTALPMLIAEELEVEWEKIVIEQADADSKYGSQSTGGSTSVRRNWEPLRVAGATAREMLLIAAANKWGVDKSECYAENGFVINNKTNQKFSYGELVEDASKLPVPQNVKLKDPKDFKLIGKRIHRVDTPEKIYGKAKFGIDVVIPGMFYAALSRCPSFGGKVKSFKADKANSLPGVIDVVQISNGVAVIADSTWNAFNGRDALEIDWDFNPNSSVSTEDIRNEMMKHLNEEGALFENRGNINSKIEGEKFVEAVYEVPFMAHAPMEPMNCVAKYENGKIELWAPTQNPQNAKSEVAKALGISEDNVTVHVTLMGGGFGRRLVSDFAIEAAEISKASGKAVKLTWTRKEDMKFGYYRPPSMHVLKGSVSSDGRPMKFYHHVIAPSIRQMRFDKNLTAEKSEIKEGTVDLEYQIPNLKITGTLIPTHVPISWWRAVYNSQNPFAVESFIDELAFAAGKDPYQFRKEMLPDDSRLKNVLNIAAEKSGWGSRLAKGKGRGIAISAGYESYCAQVAEVSVVDNKLKVEKFTAVIDCGVVVNPDIVEQQLEGAIAFALSAAIKGEITIKNGGVVQNNFDDFEILTYDEMPLVDVHIVQNNFKVGGVGEVGIAACAPALCNAIFAATGNRIRRLPVRLS</sequence>
<dbReference type="SUPFAM" id="SSF56003">
    <property type="entry name" value="Molybdenum cofactor-binding domain"/>
    <property type="match status" value="2"/>
</dbReference>
<dbReference type="InterPro" id="IPR046867">
    <property type="entry name" value="AldOxase/xan_DH_MoCoBD2"/>
</dbReference>
<accession>A0A832DE10</accession>
<dbReference type="Pfam" id="PF20256">
    <property type="entry name" value="MoCoBD_2"/>
    <property type="match status" value="2"/>
</dbReference>
<feature type="transmembrane region" description="Helical" evidence="1">
    <location>
        <begin position="10"/>
        <end position="29"/>
    </location>
</feature>
<dbReference type="PANTHER" id="PTHR47495:SF2">
    <property type="entry name" value="ALDEHYDE DEHYDROGENASE"/>
    <property type="match status" value="1"/>
</dbReference>
<dbReference type="PANTHER" id="PTHR47495">
    <property type="entry name" value="ALDEHYDE DEHYDROGENASE"/>
    <property type="match status" value="1"/>
</dbReference>
<gene>
    <name evidence="3" type="ORF">ENS56_00020</name>
</gene>
<dbReference type="InterPro" id="IPR006311">
    <property type="entry name" value="TAT_signal"/>
</dbReference>
<reference evidence="3" key="1">
    <citation type="journal article" date="2020" name="mSystems">
        <title>Genome- and Community-Level Interaction Insights into Carbon Utilization and Element Cycling Functions of Hydrothermarchaeota in Hydrothermal Sediment.</title>
        <authorList>
            <person name="Zhou Z."/>
            <person name="Liu Y."/>
            <person name="Xu W."/>
            <person name="Pan J."/>
            <person name="Luo Z.H."/>
            <person name="Li M."/>
        </authorList>
    </citation>
    <scope>NUCLEOTIDE SEQUENCE [LARGE SCALE GENOMIC DNA]</scope>
    <source>
        <strain evidence="3">SpSt-500</strain>
    </source>
</reference>
<keyword evidence="1" id="KW-0812">Transmembrane</keyword>
<dbReference type="PROSITE" id="PS51318">
    <property type="entry name" value="TAT"/>
    <property type="match status" value="1"/>
</dbReference>
<keyword evidence="1" id="KW-0472">Membrane</keyword>
<dbReference type="EMBL" id="DSVI01000001">
    <property type="protein sequence ID" value="HGT46408.1"/>
    <property type="molecule type" value="Genomic_DNA"/>
</dbReference>
<evidence type="ECO:0000259" key="2">
    <source>
        <dbReference type="SMART" id="SM01008"/>
    </source>
</evidence>
<dbReference type="GO" id="GO:0016491">
    <property type="term" value="F:oxidoreductase activity"/>
    <property type="evidence" value="ECO:0007669"/>
    <property type="project" value="InterPro"/>
</dbReference>
<dbReference type="AlphaFoldDB" id="A0A832DE10"/>
<dbReference type="InterPro" id="IPR000674">
    <property type="entry name" value="Ald_Oxase/Xan_DH_a/b"/>
</dbReference>
<dbReference type="InterPro" id="IPR037165">
    <property type="entry name" value="AldOxase/xan_DH_Mopterin-bd_sf"/>
</dbReference>
<dbReference type="SMART" id="SM01008">
    <property type="entry name" value="Ald_Xan_dh_C"/>
    <property type="match status" value="1"/>
</dbReference>
<protein>
    <submittedName>
        <fullName evidence="3">Xanthine dehydrogenase family protein molybdopterin-binding subunit</fullName>
    </submittedName>
</protein>
<dbReference type="Gene3D" id="3.30.365.10">
    <property type="entry name" value="Aldehyde oxidase/xanthine dehydrogenase, molybdopterin binding domain"/>
    <property type="match status" value="4"/>
</dbReference>